<dbReference type="PROSITE" id="PS51371">
    <property type="entry name" value="CBS"/>
    <property type="match status" value="2"/>
</dbReference>
<evidence type="ECO:0000259" key="3">
    <source>
        <dbReference type="PROSITE" id="PS51371"/>
    </source>
</evidence>
<evidence type="ECO:0000256" key="2">
    <source>
        <dbReference type="PROSITE-ProRule" id="PRU00703"/>
    </source>
</evidence>
<proteinExistence type="predicted"/>
<dbReference type="SUPFAM" id="SSF54631">
    <property type="entry name" value="CBS-domain pair"/>
    <property type="match status" value="1"/>
</dbReference>
<dbReference type="Pfam" id="PF00571">
    <property type="entry name" value="CBS"/>
    <property type="match status" value="2"/>
</dbReference>
<evidence type="ECO:0000256" key="1">
    <source>
        <dbReference type="ARBA" id="ARBA00023122"/>
    </source>
</evidence>
<gene>
    <name evidence="4" type="ORF">LQG66_12330</name>
</gene>
<dbReference type="RefSeq" id="WP_231326486.1">
    <property type="nucleotide sequence ID" value="NZ_CP088156.1"/>
</dbReference>
<dbReference type="Gene3D" id="3.10.580.10">
    <property type="entry name" value="CBS-domain"/>
    <property type="match status" value="1"/>
</dbReference>
<organism evidence="4 5">
    <name type="scientific">Bradyrhizobium ontarionense</name>
    <dbReference type="NCBI Taxonomy" id="2898149"/>
    <lineage>
        <taxon>Bacteria</taxon>
        <taxon>Pseudomonadati</taxon>
        <taxon>Pseudomonadota</taxon>
        <taxon>Alphaproteobacteria</taxon>
        <taxon>Hyphomicrobiales</taxon>
        <taxon>Nitrobacteraceae</taxon>
        <taxon>Bradyrhizobium</taxon>
    </lineage>
</organism>
<dbReference type="InterPro" id="IPR046342">
    <property type="entry name" value="CBS_dom_sf"/>
</dbReference>
<dbReference type="InterPro" id="IPR044725">
    <property type="entry name" value="CBSX3_CBS_dom"/>
</dbReference>
<keyword evidence="1 2" id="KW-0129">CBS domain</keyword>
<dbReference type="CDD" id="cd04623">
    <property type="entry name" value="CBS_pair_bac_euk"/>
    <property type="match status" value="1"/>
</dbReference>
<protein>
    <submittedName>
        <fullName evidence="4">CBS domain-containing protein</fullName>
    </submittedName>
</protein>
<feature type="domain" description="CBS" evidence="3">
    <location>
        <begin position="91"/>
        <end position="148"/>
    </location>
</feature>
<evidence type="ECO:0000313" key="5">
    <source>
        <dbReference type="Proteomes" id="UP001431010"/>
    </source>
</evidence>
<dbReference type="SMART" id="SM00116">
    <property type="entry name" value="CBS"/>
    <property type="match status" value="2"/>
</dbReference>
<dbReference type="PANTHER" id="PTHR43080:SF2">
    <property type="entry name" value="CBS DOMAIN-CONTAINING PROTEIN"/>
    <property type="match status" value="1"/>
</dbReference>
<dbReference type="Proteomes" id="UP001431010">
    <property type="component" value="Chromosome"/>
</dbReference>
<dbReference type="InterPro" id="IPR000644">
    <property type="entry name" value="CBS_dom"/>
</dbReference>
<dbReference type="PANTHER" id="PTHR43080">
    <property type="entry name" value="CBS DOMAIN-CONTAINING PROTEIN CBSX3, MITOCHONDRIAL"/>
    <property type="match status" value="1"/>
</dbReference>
<dbReference type="InterPro" id="IPR051257">
    <property type="entry name" value="Diverse_CBS-Domain"/>
</dbReference>
<evidence type="ECO:0000313" key="4">
    <source>
        <dbReference type="EMBL" id="UFZ07033.1"/>
    </source>
</evidence>
<reference evidence="4" key="1">
    <citation type="journal article" date="2024" name="Antonie Van Leeuwenhoek">
        <title>Bradyrhizobium ontarionense sp. nov., a novel bacterial symbiont isolated from Aeschynomene indica (Indian jointvetch), harbours photosynthesis, nitrogen fixation and nitrous oxide (N2O) reductase genes.</title>
        <authorList>
            <person name="Bromfield E.S.P."/>
            <person name="Cloutier S."/>
        </authorList>
    </citation>
    <scope>NUCLEOTIDE SEQUENCE</scope>
    <source>
        <strain evidence="4">A19</strain>
    </source>
</reference>
<keyword evidence="5" id="KW-1185">Reference proteome</keyword>
<feature type="domain" description="CBS" evidence="3">
    <location>
        <begin position="24"/>
        <end position="82"/>
    </location>
</feature>
<sequence>MRTIKAGQDRTERRSMSTVRSALAQKSGALIHVRSGDMVVEALRQMRDNRVRSVLVIDDDALVGIVTQGDCAIKVLLPGLDAKQTPVGQVMTRDPVTVKPDHPLDGCMAMMAQRSFRHLPVLDAGKVVGVISIGDVVKNIIRDLEHNVDDLMGYIMKDGPGG</sequence>
<accession>A0ABY3RI84</accession>
<name>A0ABY3RI84_9BRAD</name>
<dbReference type="EMBL" id="CP088156">
    <property type="protein sequence ID" value="UFZ07033.1"/>
    <property type="molecule type" value="Genomic_DNA"/>
</dbReference>